<proteinExistence type="predicted"/>
<protein>
    <submittedName>
        <fullName evidence="2">Glyoxalase</fullName>
    </submittedName>
</protein>
<accession>A0ABX1BB88</accession>
<dbReference type="PANTHER" id="PTHR33993">
    <property type="entry name" value="GLYOXALASE-RELATED"/>
    <property type="match status" value="1"/>
</dbReference>
<dbReference type="InterPro" id="IPR029068">
    <property type="entry name" value="Glyas_Bleomycin-R_OHBP_Dase"/>
</dbReference>
<organism evidence="2 3">
    <name type="scientific">Nonomuraea composti</name>
    <dbReference type="NCBI Taxonomy" id="2720023"/>
    <lineage>
        <taxon>Bacteria</taxon>
        <taxon>Bacillati</taxon>
        <taxon>Actinomycetota</taxon>
        <taxon>Actinomycetes</taxon>
        <taxon>Streptosporangiales</taxon>
        <taxon>Streptosporangiaceae</taxon>
        <taxon>Nonomuraea</taxon>
    </lineage>
</organism>
<dbReference type="Pfam" id="PF00903">
    <property type="entry name" value="Glyoxalase"/>
    <property type="match status" value="1"/>
</dbReference>
<evidence type="ECO:0000313" key="3">
    <source>
        <dbReference type="Proteomes" id="UP000696294"/>
    </source>
</evidence>
<dbReference type="EMBL" id="JAATEP010000034">
    <property type="protein sequence ID" value="NJP95063.1"/>
    <property type="molecule type" value="Genomic_DNA"/>
</dbReference>
<dbReference type="SUPFAM" id="SSF54593">
    <property type="entry name" value="Glyoxalase/Bleomycin resistance protein/Dihydroxybiphenyl dioxygenase"/>
    <property type="match status" value="1"/>
</dbReference>
<keyword evidence="3" id="KW-1185">Reference proteome</keyword>
<dbReference type="InterPro" id="IPR052164">
    <property type="entry name" value="Anthracycline_SecMetBiosynth"/>
</dbReference>
<dbReference type="RefSeq" id="WP_168016452.1">
    <property type="nucleotide sequence ID" value="NZ_JAATEP010000034.1"/>
</dbReference>
<dbReference type="InterPro" id="IPR004360">
    <property type="entry name" value="Glyas_Fos-R_dOase_dom"/>
</dbReference>
<feature type="domain" description="VOC" evidence="1">
    <location>
        <begin position="7"/>
        <end position="126"/>
    </location>
</feature>
<reference evidence="2 3" key="1">
    <citation type="submission" date="2020-03" db="EMBL/GenBank/DDBJ databases">
        <title>WGS of actinomycetes isolated from Thailand.</title>
        <authorList>
            <person name="Thawai C."/>
        </authorList>
    </citation>
    <scope>NUCLEOTIDE SEQUENCE [LARGE SCALE GENOMIC DNA]</scope>
    <source>
        <strain evidence="2 3">FMUSA5-5</strain>
    </source>
</reference>
<dbReference type="InterPro" id="IPR037523">
    <property type="entry name" value="VOC_core"/>
</dbReference>
<name>A0ABX1BB88_9ACTN</name>
<comment type="caution">
    <text evidence="2">The sequence shown here is derived from an EMBL/GenBank/DDBJ whole genome shotgun (WGS) entry which is preliminary data.</text>
</comment>
<dbReference type="Proteomes" id="UP000696294">
    <property type="component" value="Unassembled WGS sequence"/>
</dbReference>
<evidence type="ECO:0000259" key="1">
    <source>
        <dbReference type="PROSITE" id="PS51819"/>
    </source>
</evidence>
<dbReference type="Gene3D" id="3.10.180.10">
    <property type="entry name" value="2,3-Dihydroxybiphenyl 1,2-Dioxygenase, domain 1"/>
    <property type="match status" value="1"/>
</dbReference>
<dbReference type="PROSITE" id="PS51819">
    <property type="entry name" value="VOC"/>
    <property type="match status" value="1"/>
</dbReference>
<sequence>MALQGQRFAFTKILVGDVEAEVGFYSAVLGLVTRHRLPAGEGEEVILCAEGHEEPSLVLLHRPHQARPEPGEAVLGFVVDDVEQVVRAAEGAGGVVRVAPRVVPQAGVTVAQVEDPDGHLVELLQRQ</sequence>
<gene>
    <name evidence="2" type="ORF">HCN51_37455</name>
</gene>
<evidence type="ECO:0000313" key="2">
    <source>
        <dbReference type="EMBL" id="NJP95063.1"/>
    </source>
</evidence>
<dbReference type="PANTHER" id="PTHR33993:SF14">
    <property type="entry name" value="GB|AAF24581.1"/>
    <property type="match status" value="1"/>
</dbReference>